<sequence length="390" mass="41407">MSIRSAYMIVAATTLTLCPGPGHDGPPGQRPGDARPPVHGGASPAARGPSLPPHAAPVTSGPPGSPGAPRAPWAGDAPGHPPPPVYDHRFGPRDAPSYGPPDAPSYGPPDAPSYGPPDGPSYGPREVPPAPPGSGAPSLRPGAPPPATSSTSPPLRTPDAGPPVTPSAGQPAPARPDPRWGTPVLVENFDGGQIDRGKWEVYHSPDARVNPRTAQATSVQNGMLRMTGGFYGGKDLSGGVASHLSQAYGRWEVRFRGEAGAGYSLVTLLWPSSERGEYAEIDFAEVIDPTRRTGGIYVHRGEAQQAQSQMRADFTRWHTVAVDWLPGRLTFWLDGRQVWDYTGPRVPEGQPMHLTLQNDVVCNQWSPCRNASTPRTVSMFVDWVKIYRAP</sequence>
<keyword evidence="5" id="KW-1185">Reference proteome</keyword>
<evidence type="ECO:0000256" key="1">
    <source>
        <dbReference type="ARBA" id="ARBA00006865"/>
    </source>
</evidence>
<feature type="region of interest" description="Disordered" evidence="2">
    <location>
        <begin position="16"/>
        <end position="183"/>
    </location>
</feature>
<dbReference type="Gene3D" id="2.60.120.200">
    <property type="match status" value="1"/>
</dbReference>
<dbReference type="InterPro" id="IPR000757">
    <property type="entry name" value="Beta-glucanase-like"/>
</dbReference>
<name>A0ABV9CRL0_9ACTN</name>
<proteinExistence type="inferred from homology"/>
<dbReference type="SUPFAM" id="SSF49899">
    <property type="entry name" value="Concanavalin A-like lectins/glucanases"/>
    <property type="match status" value="1"/>
</dbReference>
<organism evidence="4 5">
    <name type="scientific">Sphaerisporangium dianthi</name>
    <dbReference type="NCBI Taxonomy" id="1436120"/>
    <lineage>
        <taxon>Bacteria</taxon>
        <taxon>Bacillati</taxon>
        <taxon>Actinomycetota</taxon>
        <taxon>Actinomycetes</taxon>
        <taxon>Streptosporangiales</taxon>
        <taxon>Streptosporangiaceae</taxon>
        <taxon>Sphaerisporangium</taxon>
    </lineage>
</organism>
<evidence type="ECO:0000313" key="4">
    <source>
        <dbReference type="EMBL" id="MFC4535709.1"/>
    </source>
</evidence>
<gene>
    <name evidence="4" type="ORF">ACFO60_33520</name>
</gene>
<protein>
    <submittedName>
        <fullName evidence="4">Family 16 glycosylhydrolase</fullName>
    </submittedName>
</protein>
<dbReference type="InterPro" id="IPR013320">
    <property type="entry name" value="ConA-like_dom_sf"/>
</dbReference>
<dbReference type="CDD" id="cd00413">
    <property type="entry name" value="Glyco_hydrolase_16"/>
    <property type="match status" value="1"/>
</dbReference>
<evidence type="ECO:0000259" key="3">
    <source>
        <dbReference type="PROSITE" id="PS51762"/>
    </source>
</evidence>
<evidence type="ECO:0000256" key="2">
    <source>
        <dbReference type="SAM" id="MobiDB-lite"/>
    </source>
</evidence>
<dbReference type="Proteomes" id="UP001596004">
    <property type="component" value="Unassembled WGS sequence"/>
</dbReference>
<accession>A0ABV9CRL0</accession>
<dbReference type="Pfam" id="PF00722">
    <property type="entry name" value="Glyco_hydro_16"/>
    <property type="match status" value="1"/>
</dbReference>
<dbReference type="PANTHER" id="PTHR10963:SF55">
    <property type="entry name" value="GLYCOSIDE HYDROLASE FAMILY 16 PROTEIN"/>
    <property type="match status" value="1"/>
</dbReference>
<feature type="domain" description="GH16" evidence="3">
    <location>
        <begin position="165"/>
        <end position="390"/>
    </location>
</feature>
<comment type="caution">
    <text evidence="4">The sequence shown here is derived from an EMBL/GenBank/DDBJ whole genome shotgun (WGS) entry which is preliminary data.</text>
</comment>
<dbReference type="RefSeq" id="WP_380848799.1">
    <property type="nucleotide sequence ID" value="NZ_JBHSFP010000034.1"/>
</dbReference>
<dbReference type="PROSITE" id="PS51762">
    <property type="entry name" value="GH16_2"/>
    <property type="match status" value="1"/>
</dbReference>
<dbReference type="InterPro" id="IPR050546">
    <property type="entry name" value="Glycosyl_Hydrlase_16"/>
</dbReference>
<dbReference type="PANTHER" id="PTHR10963">
    <property type="entry name" value="GLYCOSYL HYDROLASE-RELATED"/>
    <property type="match status" value="1"/>
</dbReference>
<reference evidence="5" key="1">
    <citation type="journal article" date="2019" name="Int. J. Syst. Evol. Microbiol.">
        <title>The Global Catalogue of Microorganisms (GCM) 10K type strain sequencing project: providing services to taxonomists for standard genome sequencing and annotation.</title>
        <authorList>
            <consortium name="The Broad Institute Genomics Platform"/>
            <consortium name="The Broad Institute Genome Sequencing Center for Infectious Disease"/>
            <person name="Wu L."/>
            <person name="Ma J."/>
        </authorList>
    </citation>
    <scope>NUCLEOTIDE SEQUENCE [LARGE SCALE GENOMIC DNA]</scope>
    <source>
        <strain evidence="5">CGMCC 4.7132</strain>
    </source>
</reference>
<comment type="similarity">
    <text evidence="1">Belongs to the glycosyl hydrolase 16 family.</text>
</comment>
<dbReference type="EMBL" id="JBHSFP010000034">
    <property type="protein sequence ID" value="MFC4535709.1"/>
    <property type="molecule type" value="Genomic_DNA"/>
</dbReference>
<feature type="compositionally biased region" description="Low complexity" evidence="2">
    <location>
        <begin position="148"/>
        <end position="158"/>
    </location>
</feature>
<feature type="compositionally biased region" description="Pro residues" evidence="2">
    <location>
        <begin position="98"/>
        <end position="119"/>
    </location>
</feature>
<feature type="compositionally biased region" description="Low complexity" evidence="2">
    <location>
        <begin position="56"/>
        <end position="75"/>
    </location>
</feature>
<evidence type="ECO:0000313" key="5">
    <source>
        <dbReference type="Proteomes" id="UP001596004"/>
    </source>
</evidence>